<evidence type="ECO:0000313" key="3">
    <source>
        <dbReference type="Proteomes" id="UP000229459"/>
    </source>
</evidence>
<organism evidence="2 3">
    <name type="scientific">Candidatus Beckwithbacteria bacterium CG23_combo_of_CG06-09_8_20_14_all_34_8</name>
    <dbReference type="NCBI Taxonomy" id="1974497"/>
    <lineage>
        <taxon>Bacteria</taxon>
        <taxon>Candidatus Beckwithiibacteriota</taxon>
    </lineage>
</organism>
<accession>A0A2H0B8Q5</accession>
<name>A0A2H0B8Q5_9BACT</name>
<evidence type="ECO:0000256" key="1">
    <source>
        <dbReference type="SAM" id="Phobius"/>
    </source>
</evidence>
<keyword evidence="1" id="KW-0472">Membrane</keyword>
<reference evidence="2 3" key="1">
    <citation type="submission" date="2017-09" db="EMBL/GenBank/DDBJ databases">
        <title>Depth-based differentiation of microbial function through sediment-hosted aquifers and enrichment of novel symbionts in the deep terrestrial subsurface.</title>
        <authorList>
            <person name="Probst A.J."/>
            <person name="Ladd B."/>
            <person name="Jarett J.K."/>
            <person name="Geller-Mcgrath D.E."/>
            <person name="Sieber C.M."/>
            <person name="Emerson J.B."/>
            <person name="Anantharaman K."/>
            <person name="Thomas B.C."/>
            <person name="Malmstrom R."/>
            <person name="Stieglmeier M."/>
            <person name="Klingl A."/>
            <person name="Woyke T."/>
            <person name="Ryan C.M."/>
            <person name="Banfield J.F."/>
        </authorList>
    </citation>
    <scope>NUCLEOTIDE SEQUENCE [LARGE SCALE GENOMIC DNA]</scope>
    <source>
        <strain evidence="2">CG23_combo_of_CG06-09_8_20_14_all_34_8</strain>
    </source>
</reference>
<dbReference type="Pfam" id="PF09527">
    <property type="entry name" value="ATPase_gene1"/>
    <property type="match status" value="1"/>
</dbReference>
<protein>
    <recommendedName>
        <fullName evidence="4">AtpZ/AtpI family protein</fullName>
    </recommendedName>
</protein>
<feature type="transmembrane region" description="Helical" evidence="1">
    <location>
        <begin position="12"/>
        <end position="35"/>
    </location>
</feature>
<dbReference type="EMBL" id="PCSR01000034">
    <property type="protein sequence ID" value="PIP53328.1"/>
    <property type="molecule type" value="Genomic_DNA"/>
</dbReference>
<dbReference type="Proteomes" id="UP000229459">
    <property type="component" value="Unassembled WGS sequence"/>
</dbReference>
<proteinExistence type="predicted"/>
<sequence length="74" mass="8129">MKNEENKFSSLFLLSFASQLGFSLAMPLVVCIGLGVLADNKLGVEPAGITTGIILGFITSFYMLWKNIKPYIKK</sequence>
<dbReference type="AlphaFoldDB" id="A0A2H0B8Q5"/>
<evidence type="ECO:0000313" key="2">
    <source>
        <dbReference type="EMBL" id="PIP53328.1"/>
    </source>
</evidence>
<dbReference type="InterPro" id="IPR032820">
    <property type="entry name" value="ATPase_put"/>
</dbReference>
<keyword evidence="1" id="KW-1133">Transmembrane helix</keyword>
<keyword evidence="1" id="KW-0812">Transmembrane</keyword>
<feature type="transmembrane region" description="Helical" evidence="1">
    <location>
        <begin position="47"/>
        <end position="65"/>
    </location>
</feature>
<evidence type="ECO:0008006" key="4">
    <source>
        <dbReference type="Google" id="ProtNLM"/>
    </source>
</evidence>
<comment type="caution">
    <text evidence="2">The sequence shown here is derived from an EMBL/GenBank/DDBJ whole genome shotgun (WGS) entry which is preliminary data.</text>
</comment>
<gene>
    <name evidence="2" type="ORF">COX08_01585</name>
</gene>